<dbReference type="SUPFAM" id="SSF55136">
    <property type="entry name" value="Probable bacterial effector-binding domain"/>
    <property type="match status" value="1"/>
</dbReference>
<dbReference type="InterPro" id="IPR047057">
    <property type="entry name" value="MerR_fam"/>
</dbReference>
<keyword evidence="3" id="KW-0238">DNA-binding</keyword>
<dbReference type="InterPro" id="IPR011256">
    <property type="entry name" value="Reg_factor_effector_dom_sf"/>
</dbReference>
<dbReference type="Pfam" id="PF13411">
    <property type="entry name" value="MerR_1"/>
    <property type="match status" value="1"/>
</dbReference>
<keyword evidence="4" id="KW-0804">Transcription</keyword>
<dbReference type="Pfam" id="PF06445">
    <property type="entry name" value="GyrI-like"/>
    <property type="match status" value="1"/>
</dbReference>
<organism evidence="5">
    <name type="scientific">Anaerostipes caccae</name>
    <dbReference type="NCBI Taxonomy" id="105841"/>
    <lineage>
        <taxon>Bacteria</taxon>
        <taxon>Bacillati</taxon>
        <taxon>Bacillota</taxon>
        <taxon>Clostridia</taxon>
        <taxon>Lachnospirales</taxon>
        <taxon>Lachnospiraceae</taxon>
        <taxon>Anaerostipes</taxon>
    </lineage>
</organism>
<dbReference type="CDD" id="cd01107">
    <property type="entry name" value="HTH_BmrR"/>
    <property type="match status" value="1"/>
</dbReference>
<dbReference type="GO" id="GO:0003677">
    <property type="term" value="F:DNA binding"/>
    <property type="evidence" value="ECO:0007669"/>
    <property type="project" value="UniProtKB-KW"/>
</dbReference>
<name>A0A6N2WCE6_9FIRM</name>
<dbReference type="PANTHER" id="PTHR30204">
    <property type="entry name" value="REDOX-CYCLING DRUG-SENSING TRANSCRIPTIONAL ACTIVATOR SOXR"/>
    <property type="match status" value="1"/>
</dbReference>
<reference evidence="5" key="1">
    <citation type="submission" date="2019-11" db="EMBL/GenBank/DDBJ databases">
        <authorList>
            <person name="Feng L."/>
        </authorList>
    </citation>
    <scope>NUCLEOTIDE SEQUENCE</scope>
    <source>
        <strain evidence="5">AcaccaeLFYP115</strain>
    </source>
</reference>
<dbReference type="EMBL" id="CACRSQ010000010">
    <property type="protein sequence ID" value="VYT40404.1"/>
    <property type="molecule type" value="Genomic_DNA"/>
</dbReference>
<dbReference type="InterPro" id="IPR000551">
    <property type="entry name" value="MerR-type_HTH_dom"/>
</dbReference>
<dbReference type="InterPro" id="IPR029442">
    <property type="entry name" value="GyrI-like"/>
</dbReference>
<dbReference type="SMART" id="SM00871">
    <property type="entry name" value="AraC_E_bind"/>
    <property type="match status" value="1"/>
</dbReference>
<dbReference type="SUPFAM" id="SSF46955">
    <property type="entry name" value="Putative DNA-binding domain"/>
    <property type="match status" value="1"/>
</dbReference>
<evidence type="ECO:0000256" key="3">
    <source>
        <dbReference type="ARBA" id="ARBA00023125"/>
    </source>
</evidence>
<keyword evidence="2" id="KW-0805">Transcription regulation</keyword>
<evidence type="ECO:0000256" key="1">
    <source>
        <dbReference type="ARBA" id="ARBA00022491"/>
    </source>
</evidence>
<dbReference type="Gene3D" id="1.10.1660.10">
    <property type="match status" value="1"/>
</dbReference>
<dbReference type="PROSITE" id="PS50937">
    <property type="entry name" value="HTH_MERR_2"/>
    <property type="match status" value="1"/>
</dbReference>
<evidence type="ECO:0000256" key="2">
    <source>
        <dbReference type="ARBA" id="ARBA00023015"/>
    </source>
</evidence>
<dbReference type="SMART" id="SM00422">
    <property type="entry name" value="HTH_MERR"/>
    <property type="match status" value="1"/>
</dbReference>
<proteinExistence type="predicted"/>
<dbReference type="PANTHER" id="PTHR30204:SF69">
    <property type="entry name" value="MERR-FAMILY TRANSCRIPTIONAL REGULATOR"/>
    <property type="match status" value="1"/>
</dbReference>
<dbReference type="Gene3D" id="3.20.80.10">
    <property type="entry name" value="Regulatory factor, effector binding domain"/>
    <property type="match status" value="1"/>
</dbReference>
<gene>
    <name evidence="5" type="primary">bmrR_3</name>
    <name evidence="5" type="ORF">ACLFYP115_03264</name>
</gene>
<accession>A0A6N2WCE6</accession>
<sequence length="292" mass="34054">MFHIFIDKPYYSIGELSAICDIPQKTLRYYDEIGLFTPDRRNEETHYRLYSKGQIITVVIIKNLKQMGFSLKEIKEIVSENEAKALEKNMLKKLQSMKQEIEDSINRYTEYCYFLKKIQSGIDILEELSDSCSDEMKISVEFIPEINLLYDRRIMKDYDYSEISLERWLGITDKAKTMNCKITGPVYVTFYDSNILNKFLSQDSEIEFAVQVEESKPAEHIRPFGGMLAATVIHIGNYEDISSTYIQLIKWIKKHNYRTAGPATEEFILSPLDVNDEARRVTKIIIPVEKDS</sequence>
<evidence type="ECO:0000313" key="5">
    <source>
        <dbReference type="EMBL" id="VYT40404.1"/>
    </source>
</evidence>
<keyword evidence="1" id="KW-0678">Repressor</keyword>
<dbReference type="AlphaFoldDB" id="A0A6N2WCE6"/>
<dbReference type="RefSeq" id="WP_006568271.1">
    <property type="nucleotide sequence ID" value="NZ_BAABZP010000001.1"/>
</dbReference>
<evidence type="ECO:0000256" key="4">
    <source>
        <dbReference type="ARBA" id="ARBA00023163"/>
    </source>
</evidence>
<dbReference type="GO" id="GO:0003700">
    <property type="term" value="F:DNA-binding transcription factor activity"/>
    <property type="evidence" value="ECO:0007669"/>
    <property type="project" value="InterPro"/>
</dbReference>
<protein>
    <submittedName>
        <fullName evidence="5">Multidrug-efflux transporter 1 regulator</fullName>
    </submittedName>
</protein>
<dbReference type="InterPro" id="IPR010499">
    <property type="entry name" value="AraC_E-bd"/>
</dbReference>
<dbReference type="InterPro" id="IPR009061">
    <property type="entry name" value="DNA-bd_dom_put_sf"/>
</dbReference>